<feature type="compositionally biased region" description="Basic and acidic residues" evidence="1">
    <location>
        <begin position="38"/>
        <end position="55"/>
    </location>
</feature>
<feature type="region of interest" description="Disordered" evidence="1">
    <location>
        <begin position="38"/>
        <end position="59"/>
    </location>
</feature>
<dbReference type="Proteomes" id="UP000826195">
    <property type="component" value="Unassembled WGS sequence"/>
</dbReference>
<evidence type="ECO:0000256" key="1">
    <source>
        <dbReference type="SAM" id="MobiDB-lite"/>
    </source>
</evidence>
<dbReference type="EMBL" id="JAHXZJ010000001">
    <property type="protein sequence ID" value="KAH0568124.1"/>
    <property type="molecule type" value="Genomic_DNA"/>
</dbReference>
<dbReference type="AlphaFoldDB" id="A0AAV7J791"/>
<protein>
    <submittedName>
        <fullName evidence="2">Uncharacterized protein</fullName>
    </submittedName>
</protein>
<keyword evidence="3" id="KW-1185">Reference proteome</keyword>
<comment type="caution">
    <text evidence="2">The sequence shown here is derived from an EMBL/GenBank/DDBJ whole genome shotgun (WGS) entry which is preliminary data.</text>
</comment>
<evidence type="ECO:0000313" key="3">
    <source>
        <dbReference type="Proteomes" id="UP000826195"/>
    </source>
</evidence>
<proteinExistence type="predicted"/>
<evidence type="ECO:0000313" key="2">
    <source>
        <dbReference type="EMBL" id="KAH0568124.1"/>
    </source>
</evidence>
<organism evidence="2 3">
    <name type="scientific">Cotesia glomerata</name>
    <name type="common">Lepidopteran parasitic wasp</name>
    <name type="synonym">Apanteles glomeratus</name>
    <dbReference type="NCBI Taxonomy" id="32391"/>
    <lineage>
        <taxon>Eukaryota</taxon>
        <taxon>Metazoa</taxon>
        <taxon>Ecdysozoa</taxon>
        <taxon>Arthropoda</taxon>
        <taxon>Hexapoda</taxon>
        <taxon>Insecta</taxon>
        <taxon>Pterygota</taxon>
        <taxon>Neoptera</taxon>
        <taxon>Endopterygota</taxon>
        <taxon>Hymenoptera</taxon>
        <taxon>Apocrita</taxon>
        <taxon>Ichneumonoidea</taxon>
        <taxon>Braconidae</taxon>
        <taxon>Microgastrinae</taxon>
        <taxon>Cotesia</taxon>
    </lineage>
</organism>
<sequence length="91" mass="10343">MSLRVKTESDRMASEAGLPDTPAAIIFQSMLYSEIELPKSNRSTRQDAKERKSEKANAPIQVMPDENVSLLEFILQPQTNLESRFDIIIYV</sequence>
<name>A0AAV7J791_COTGL</name>
<reference evidence="2 3" key="1">
    <citation type="journal article" date="2021" name="J. Hered.">
        <title>A chromosome-level genome assembly of the parasitoid wasp, Cotesia glomerata (Hymenoptera: Braconidae).</title>
        <authorList>
            <person name="Pinto B.J."/>
            <person name="Weis J.J."/>
            <person name="Gamble T."/>
            <person name="Ode P.J."/>
            <person name="Paul R."/>
            <person name="Zaspel J.M."/>
        </authorList>
    </citation>
    <scope>NUCLEOTIDE SEQUENCE [LARGE SCALE GENOMIC DNA]</scope>
    <source>
        <strain evidence="2">CgM1</strain>
    </source>
</reference>
<accession>A0AAV7J791</accession>
<gene>
    <name evidence="2" type="ORF">KQX54_018562</name>
</gene>